<dbReference type="InterPro" id="IPR008758">
    <property type="entry name" value="Peptidase_S28"/>
</dbReference>
<dbReference type="InterPro" id="IPR042269">
    <property type="entry name" value="Ser_carbopepase_S28_SKS"/>
</dbReference>
<dbReference type="GeneID" id="112904954"/>
<evidence type="ECO:0000256" key="4">
    <source>
        <dbReference type="ARBA" id="ARBA00022801"/>
    </source>
</evidence>
<dbReference type="Gene3D" id="1.20.120.980">
    <property type="entry name" value="Serine carboxypeptidase S28, SKS domain"/>
    <property type="match status" value="1"/>
</dbReference>
<reference evidence="7" key="1">
    <citation type="submission" date="2025-08" db="UniProtKB">
        <authorList>
            <consortium name="RefSeq"/>
        </authorList>
    </citation>
    <scope>IDENTIFICATION</scope>
    <source>
        <tissue evidence="7">Entire body</tissue>
    </source>
</reference>
<dbReference type="OrthoDB" id="1735038at2759"/>
<evidence type="ECO:0000256" key="3">
    <source>
        <dbReference type="ARBA" id="ARBA00022729"/>
    </source>
</evidence>
<sequence>MILIKVLLTNMWELFGILTLLLTTGTFSVEGKLFLFRHRIPPPEEPEFRTSPEWGTFTQRVDHFDPADNRTWQMRYVKNTDFYEEGRPMFLYIGGEWNITSRWVTSGLMFDMARLHKGILFYTEHRFYGSSYPIGDLTVDSLKYLSADQALADLVYFIEYQKQNTPGLRNSTVIVEGSSYAGALATWARIKYPHIVDIAYSSSGPLYAKADFTEYYEVVEENLRLASPSCPKLIKSAMVKVTEMLKTRNGSANVSKLFRSCKTVNGSSELDRSYFLSSIPFEFGSVVQSAQPGDVVAACRALENQTGSDVEKFAKYVRPSKGCIDYSYNGAVEYLSATKKGATDDERQWMYQTCTEFGWFQTRGFGGAFTVDLYYQMCKDIFGKDFDSYTLNNGTERTNLFYGGKKPKVTRLVTCQGTVDPWSKLGLEKNLNEDTVTIIVNGTSHSADLYSIRDSDSDQLKRAKNKIMDTISAWIIEKEEKYKKNPQ</sequence>
<keyword evidence="4" id="KW-0378">Hydrolase</keyword>
<keyword evidence="6" id="KW-1185">Reference proteome</keyword>
<dbReference type="FunCoup" id="A0A7F5R7Z9">
    <property type="interactions" value="1"/>
</dbReference>
<dbReference type="PANTHER" id="PTHR11010:SF5">
    <property type="entry name" value="RE36938P-RELATED"/>
    <property type="match status" value="1"/>
</dbReference>
<dbReference type="Gene3D" id="3.40.50.1820">
    <property type="entry name" value="alpha/beta hydrolase"/>
    <property type="match status" value="1"/>
</dbReference>
<keyword evidence="2 7" id="KW-0645">Protease</keyword>
<dbReference type="Pfam" id="PF05577">
    <property type="entry name" value="Peptidase_S28"/>
    <property type="match status" value="1"/>
</dbReference>
<dbReference type="RefSeq" id="XP_025832084.1">
    <property type="nucleotide sequence ID" value="XM_025976299.1"/>
</dbReference>
<dbReference type="GO" id="GO:0006508">
    <property type="term" value="P:proteolysis"/>
    <property type="evidence" value="ECO:0007669"/>
    <property type="project" value="UniProtKB-KW"/>
</dbReference>
<name>A0A7F5R7Z9_AGRPL</name>
<dbReference type="PANTHER" id="PTHR11010">
    <property type="entry name" value="PROTEASE S28 PRO-X CARBOXYPEPTIDASE-RELATED"/>
    <property type="match status" value="1"/>
</dbReference>
<protein>
    <submittedName>
        <fullName evidence="7">Serine protease K12H4.7</fullName>
    </submittedName>
</protein>
<evidence type="ECO:0000256" key="1">
    <source>
        <dbReference type="ARBA" id="ARBA00011079"/>
    </source>
</evidence>
<dbReference type="InParanoid" id="A0A7F5R7Z9"/>
<gene>
    <name evidence="7" type="primary">LOC112904954</name>
</gene>
<keyword evidence="5" id="KW-0325">Glycoprotein</keyword>
<dbReference type="GO" id="GO:0008239">
    <property type="term" value="F:dipeptidyl-peptidase activity"/>
    <property type="evidence" value="ECO:0007669"/>
    <property type="project" value="TreeGrafter"/>
</dbReference>
<dbReference type="AlphaFoldDB" id="A0A7F5R7Z9"/>
<organism evidence="6 7">
    <name type="scientific">Agrilus planipennis</name>
    <name type="common">Emerald ash borer</name>
    <name type="synonym">Agrilus marcopoli</name>
    <dbReference type="NCBI Taxonomy" id="224129"/>
    <lineage>
        <taxon>Eukaryota</taxon>
        <taxon>Metazoa</taxon>
        <taxon>Ecdysozoa</taxon>
        <taxon>Arthropoda</taxon>
        <taxon>Hexapoda</taxon>
        <taxon>Insecta</taxon>
        <taxon>Pterygota</taxon>
        <taxon>Neoptera</taxon>
        <taxon>Endopterygota</taxon>
        <taxon>Coleoptera</taxon>
        <taxon>Polyphaga</taxon>
        <taxon>Elateriformia</taxon>
        <taxon>Buprestoidea</taxon>
        <taxon>Buprestidae</taxon>
        <taxon>Agrilinae</taxon>
        <taxon>Agrilus</taxon>
    </lineage>
</organism>
<comment type="similarity">
    <text evidence="1">Belongs to the peptidase S28 family.</text>
</comment>
<dbReference type="SUPFAM" id="SSF53474">
    <property type="entry name" value="alpha/beta-Hydrolases"/>
    <property type="match status" value="1"/>
</dbReference>
<proteinExistence type="inferred from homology"/>
<dbReference type="Proteomes" id="UP000192223">
    <property type="component" value="Unplaced"/>
</dbReference>
<evidence type="ECO:0000313" key="7">
    <source>
        <dbReference type="RefSeq" id="XP_025832084.1"/>
    </source>
</evidence>
<dbReference type="KEGG" id="apln:112904954"/>
<accession>A0A7F5R7Z9</accession>
<evidence type="ECO:0000256" key="5">
    <source>
        <dbReference type="ARBA" id="ARBA00023180"/>
    </source>
</evidence>
<evidence type="ECO:0000256" key="2">
    <source>
        <dbReference type="ARBA" id="ARBA00022670"/>
    </source>
</evidence>
<dbReference type="GO" id="GO:0070008">
    <property type="term" value="F:serine-type exopeptidase activity"/>
    <property type="evidence" value="ECO:0007669"/>
    <property type="project" value="InterPro"/>
</dbReference>
<evidence type="ECO:0000313" key="6">
    <source>
        <dbReference type="Proteomes" id="UP000192223"/>
    </source>
</evidence>
<dbReference type="InterPro" id="IPR029058">
    <property type="entry name" value="AB_hydrolase_fold"/>
</dbReference>
<keyword evidence="3" id="KW-0732">Signal</keyword>